<name>A0A8H6YS35_9AGAR</name>
<sequence>MQALDNTYMHSLQHDMENSANALHQTALDVAYRLVDWEEGLGAVRADSPLHLYEFRVFGRLLEHNGRRVVLAWPATSSTDPVERELGIMFQQQLLSVERAVGSVYPQRARDLGNSLILNVPDHWTASPDSVVCTSATFRLTKAQDASRDAYIMEVLGD</sequence>
<evidence type="ECO:0000313" key="2">
    <source>
        <dbReference type="Proteomes" id="UP000620124"/>
    </source>
</evidence>
<dbReference type="AlphaFoldDB" id="A0A8H6YS35"/>
<protein>
    <submittedName>
        <fullName evidence="1">Uncharacterized protein</fullName>
    </submittedName>
</protein>
<organism evidence="1 2">
    <name type="scientific">Mycena venus</name>
    <dbReference type="NCBI Taxonomy" id="2733690"/>
    <lineage>
        <taxon>Eukaryota</taxon>
        <taxon>Fungi</taxon>
        <taxon>Dikarya</taxon>
        <taxon>Basidiomycota</taxon>
        <taxon>Agaricomycotina</taxon>
        <taxon>Agaricomycetes</taxon>
        <taxon>Agaricomycetidae</taxon>
        <taxon>Agaricales</taxon>
        <taxon>Marasmiineae</taxon>
        <taxon>Mycenaceae</taxon>
        <taxon>Mycena</taxon>
    </lineage>
</organism>
<gene>
    <name evidence="1" type="ORF">MVEN_00642400</name>
</gene>
<dbReference type="EMBL" id="JACAZI010000004">
    <property type="protein sequence ID" value="KAF7362915.1"/>
    <property type="molecule type" value="Genomic_DNA"/>
</dbReference>
<comment type="caution">
    <text evidence="1">The sequence shown here is derived from an EMBL/GenBank/DDBJ whole genome shotgun (WGS) entry which is preliminary data.</text>
</comment>
<dbReference type="Proteomes" id="UP000620124">
    <property type="component" value="Unassembled WGS sequence"/>
</dbReference>
<reference evidence="1" key="1">
    <citation type="submission" date="2020-05" db="EMBL/GenBank/DDBJ databases">
        <title>Mycena genomes resolve the evolution of fungal bioluminescence.</title>
        <authorList>
            <person name="Tsai I.J."/>
        </authorList>
    </citation>
    <scope>NUCLEOTIDE SEQUENCE</scope>
    <source>
        <strain evidence="1">CCC161011</strain>
    </source>
</reference>
<accession>A0A8H6YS35</accession>
<evidence type="ECO:0000313" key="1">
    <source>
        <dbReference type="EMBL" id="KAF7362915.1"/>
    </source>
</evidence>
<keyword evidence="2" id="KW-1185">Reference proteome</keyword>
<proteinExistence type="predicted"/>